<proteinExistence type="predicted"/>
<evidence type="ECO:0000313" key="1">
    <source>
        <dbReference type="EMBL" id="KAF2472615.1"/>
    </source>
</evidence>
<reference evidence="1" key="1">
    <citation type="journal article" date="2020" name="Stud. Mycol.">
        <title>101 Dothideomycetes genomes: a test case for predicting lifestyles and emergence of pathogens.</title>
        <authorList>
            <person name="Haridas S."/>
            <person name="Albert R."/>
            <person name="Binder M."/>
            <person name="Bloem J."/>
            <person name="Labutti K."/>
            <person name="Salamov A."/>
            <person name="Andreopoulos B."/>
            <person name="Baker S."/>
            <person name="Barry K."/>
            <person name="Bills G."/>
            <person name="Bluhm B."/>
            <person name="Cannon C."/>
            <person name="Castanera R."/>
            <person name="Culley D."/>
            <person name="Daum C."/>
            <person name="Ezra D."/>
            <person name="Gonzalez J."/>
            <person name="Henrissat B."/>
            <person name="Kuo A."/>
            <person name="Liang C."/>
            <person name="Lipzen A."/>
            <person name="Lutzoni F."/>
            <person name="Magnuson J."/>
            <person name="Mondo S."/>
            <person name="Nolan M."/>
            <person name="Ohm R."/>
            <person name="Pangilinan J."/>
            <person name="Park H.-J."/>
            <person name="Ramirez L."/>
            <person name="Alfaro M."/>
            <person name="Sun H."/>
            <person name="Tritt A."/>
            <person name="Yoshinaga Y."/>
            <person name="Zwiers L.-H."/>
            <person name="Turgeon B."/>
            <person name="Goodwin S."/>
            <person name="Spatafora J."/>
            <person name="Crous P."/>
            <person name="Grigoriev I."/>
        </authorList>
    </citation>
    <scope>NUCLEOTIDE SEQUENCE</scope>
    <source>
        <strain evidence="1">ATCC 200398</strain>
    </source>
</reference>
<gene>
    <name evidence="1" type="ORF">BDR25DRAFT_259087</name>
</gene>
<evidence type="ECO:0000313" key="2">
    <source>
        <dbReference type="Proteomes" id="UP000799755"/>
    </source>
</evidence>
<comment type="caution">
    <text evidence="1">The sequence shown here is derived from an EMBL/GenBank/DDBJ whole genome shotgun (WGS) entry which is preliminary data.</text>
</comment>
<name>A0ACB6R1F4_9PLEO</name>
<organism evidence="1 2">
    <name type="scientific">Lindgomyces ingoldianus</name>
    <dbReference type="NCBI Taxonomy" id="673940"/>
    <lineage>
        <taxon>Eukaryota</taxon>
        <taxon>Fungi</taxon>
        <taxon>Dikarya</taxon>
        <taxon>Ascomycota</taxon>
        <taxon>Pezizomycotina</taxon>
        <taxon>Dothideomycetes</taxon>
        <taxon>Pleosporomycetidae</taxon>
        <taxon>Pleosporales</taxon>
        <taxon>Lindgomycetaceae</taxon>
        <taxon>Lindgomyces</taxon>
    </lineage>
</organism>
<dbReference type="EMBL" id="MU003502">
    <property type="protein sequence ID" value="KAF2472615.1"/>
    <property type="molecule type" value="Genomic_DNA"/>
</dbReference>
<keyword evidence="2" id="KW-1185">Reference proteome</keyword>
<dbReference type="Proteomes" id="UP000799755">
    <property type="component" value="Unassembled WGS sequence"/>
</dbReference>
<protein>
    <submittedName>
        <fullName evidence="1">Uncharacterized protein</fullName>
    </submittedName>
</protein>
<accession>A0ACB6R1F4</accession>
<sequence>MKLGRMDEAEEMYQRALRGYEKAIGLDRLSTYIPALNTMWGFASLSKYQRRVEDARSWYSKTLSGYEKVLGKDHPKCQTLRDTLAALGEEREYINSISESETVDEHARPETTAHSSTKPVKLASKRHRVLQKLGWKRKV</sequence>